<organism evidence="7 8">
    <name type="scientific">Ensete ventricosum</name>
    <name type="common">Abyssinian banana</name>
    <name type="synonym">Musa ensete</name>
    <dbReference type="NCBI Taxonomy" id="4639"/>
    <lineage>
        <taxon>Eukaryota</taxon>
        <taxon>Viridiplantae</taxon>
        <taxon>Streptophyta</taxon>
        <taxon>Embryophyta</taxon>
        <taxon>Tracheophyta</taxon>
        <taxon>Spermatophyta</taxon>
        <taxon>Magnoliopsida</taxon>
        <taxon>Liliopsida</taxon>
        <taxon>Zingiberales</taxon>
        <taxon>Musaceae</taxon>
        <taxon>Ensete</taxon>
    </lineage>
</organism>
<comment type="subcellular location">
    <subcellularLocation>
        <location evidence="1">Membrane</location>
        <topology evidence="1">Multi-pass membrane protein</topology>
    </subcellularLocation>
</comment>
<keyword evidence="5 6" id="KW-0472">Membrane</keyword>
<feature type="transmembrane region" description="Helical" evidence="6">
    <location>
        <begin position="79"/>
        <end position="98"/>
    </location>
</feature>
<evidence type="ECO:0000256" key="4">
    <source>
        <dbReference type="ARBA" id="ARBA00022989"/>
    </source>
</evidence>
<comment type="caution">
    <text evidence="7">The sequence shown here is derived from an EMBL/GenBank/DDBJ whole genome shotgun (WGS) entry which is preliminary data.</text>
</comment>
<dbReference type="InterPro" id="IPR008590">
    <property type="entry name" value="TMEM_230/134"/>
</dbReference>
<gene>
    <name evidence="7" type="ORF">B296_00030242</name>
</gene>
<protein>
    <submittedName>
        <fullName evidence="7">Uncharacterized protein</fullName>
    </submittedName>
</protein>
<dbReference type="EMBL" id="AMZH03002635">
    <property type="protein sequence ID" value="RRT74905.1"/>
    <property type="molecule type" value="Genomic_DNA"/>
</dbReference>
<name>A0A427AF85_ENSVE</name>
<dbReference type="Pfam" id="PF05915">
    <property type="entry name" value="TMEM_230_134"/>
    <property type="match status" value="1"/>
</dbReference>
<accession>A0A427AF85</accession>
<evidence type="ECO:0000256" key="3">
    <source>
        <dbReference type="ARBA" id="ARBA00022692"/>
    </source>
</evidence>
<dbReference type="Proteomes" id="UP000287651">
    <property type="component" value="Unassembled WGS sequence"/>
</dbReference>
<feature type="transmembrane region" description="Helical" evidence="6">
    <location>
        <begin position="46"/>
        <end position="67"/>
    </location>
</feature>
<dbReference type="PANTHER" id="PTHR15664:SF21">
    <property type="entry name" value="TRANSMEMBRANE PROTEIN 230"/>
    <property type="match status" value="1"/>
</dbReference>
<feature type="transmembrane region" description="Helical" evidence="6">
    <location>
        <begin position="211"/>
        <end position="233"/>
    </location>
</feature>
<keyword evidence="3 6" id="KW-0812">Transmembrane</keyword>
<dbReference type="PANTHER" id="PTHR15664">
    <property type="entry name" value="C20ORF30 PROTEIN"/>
    <property type="match status" value="1"/>
</dbReference>
<keyword evidence="4 6" id="KW-1133">Transmembrane helix</keyword>
<comment type="similarity">
    <text evidence="2">Belongs to the TMEM134/TMEM230 family.</text>
</comment>
<dbReference type="InterPro" id="IPR044234">
    <property type="entry name" value="TMEM230"/>
</dbReference>
<dbReference type="GO" id="GO:0016020">
    <property type="term" value="C:membrane"/>
    <property type="evidence" value="ECO:0007669"/>
    <property type="project" value="UniProtKB-SubCell"/>
</dbReference>
<evidence type="ECO:0000313" key="8">
    <source>
        <dbReference type="Proteomes" id="UP000287651"/>
    </source>
</evidence>
<evidence type="ECO:0000256" key="1">
    <source>
        <dbReference type="ARBA" id="ARBA00004141"/>
    </source>
</evidence>
<sequence>MASRRHVQYTPLALDDMDEDHGMLKEEDLRFAYNPRVLDRVPWKSIALALFLLALGSALIILSLFIFTGHMEGERSQAYGLLTLGILAFLPEAINLVLECTVNISLPTFDCHINQSAGSTTPPLSESQAGRKRAITLAGGPPWSNLIPFRADFTGRERGGAVGEMKSSLTRFRGFAFHKDEQKQKREKGLVAHRDELLKASQVPLTTFSMFIRFNSLFLGFSVDLVSVYRFWIKKLRGL</sequence>
<evidence type="ECO:0000313" key="7">
    <source>
        <dbReference type="EMBL" id="RRT74905.1"/>
    </source>
</evidence>
<reference evidence="7 8" key="1">
    <citation type="journal article" date="2014" name="Agronomy (Basel)">
        <title>A Draft Genome Sequence for Ensete ventricosum, the Drought-Tolerant Tree Against Hunger.</title>
        <authorList>
            <person name="Harrison J."/>
            <person name="Moore K.A."/>
            <person name="Paszkiewicz K."/>
            <person name="Jones T."/>
            <person name="Grant M."/>
            <person name="Ambacheew D."/>
            <person name="Muzemil S."/>
            <person name="Studholme D.J."/>
        </authorList>
    </citation>
    <scope>NUCLEOTIDE SEQUENCE [LARGE SCALE GENOMIC DNA]</scope>
</reference>
<evidence type="ECO:0000256" key="2">
    <source>
        <dbReference type="ARBA" id="ARBA00007743"/>
    </source>
</evidence>
<dbReference type="GO" id="GO:0012505">
    <property type="term" value="C:endomembrane system"/>
    <property type="evidence" value="ECO:0007669"/>
    <property type="project" value="TreeGrafter"/>
</dbReference>
<proteinExistence type="inferred from homology"/>
<evidence type="ECO:0000256" key="6">
    <source>
        <dbReference type="SAM" id="Phobius"/>
    </source>
</evidence>
<evidence type="ECO:0000256" key="5">
    <source>
        <dbReference type="ARBA" id="ARBA00023136"/>
    </source>
</evidence>
<dbReference type="AlphaFoldDB" id="A0A427AF85"/>